<dbReference type="HOGENOM" id="CLU_066192_44_4_6"/>
<evidence type="ECO:0000256" key="1">
    <source>
        <dbReference type="ARBA" id="ARBA00023125"/>
    </source>
</evidence>
<evidence type="ECO:0000313" key="4">
    <source>
        <dbReference type="Proteomes" id="UP000004750"/>
    </source>
</evidence>
<dbReference type="PANTHER" id="PTHR46558">
    <property type="entry name" value="TRACRIPTIONAL REGULATORY PROTEIN-RELATED-RELATED"/>
    <property type="match status" value="1"/>
</dbReference>
<reference evidence="3 4" key="1">
    <citation type="submission" date="2011-08" db="EMBL/GenBank/DDBJ databases">
        <authorList>
            <person name="Weinstock G."/>
            <person name="Sodergren E."/>
            <person name="Clifton S."/>
            <person name="Fulton L."/>
            <person name="Fulton B."/>
            <person name="Courtney L."/>
            <person name="Fronick C."/>
            <person name="Harrison M."/>
            <person name="Strong C."/>
            <person name="Farmer C."/>
            <person name="Delahaunty K."/>
            <person name="Markovic C."/>
            <person name="Hall O."/>
            <person name="Minx P."/>
            <person name="Tomlinson C."/>
            <person name="Mitreva M."/>
            <person name="Hou S."/>
            <person name="Chen J."/>
            <person name="Wollam A."/>
            <person name="Pepin K.H."/>
            <person name="Johnson M."/>
            <person name="Bhonagiri V."/>
            <person name="Zhang X."/>
            <person name="Suruliraj S."/>
            <person name="Warren W."/>
            <person name="Chinwalla A."/>
            <person name="Mardis E.R."/>
            <person name="Wilson R.K."/>
        </authorList>
    </citation>
    <scope>NUCLEOTIDE SEQUENCE [LARGE SCALE GENOMIC DNA]</scope>
    <source>
        <strain evidence="3 4">F0432</strain>
    </source>
</reference>
<gene>
    <name evidence="3" type="ORF">HMPREF9080_00065</name>
</gene>
<dbReference type="CDD" id="cd00093">
    <property type="entry name" value="HTH_XRE"/>
    <property type="match status" value="1"/>
</dbReference>
<evidence type="ECO:0000313" key="3">
    <source>
        <dbReference type="EMBL" id="EHM56159.1"/>
    </source>
</evidence>
<dbReference type="Pfam" id="PF01381">
    <property type="entry name" value="HTH_3"/>
    <property type="match status" value="1"/>
</dbReference>
<dbReference type="Proteomes" id="UP000004750">
    <property type="component" value="Unassembled WGS sequence"/>
</dbReference>
<feature type="domain" description="HTH cro/C1-type" evidence="2">
    <location>
        <begin position="14"/>
        <end position="68"/>
    </location>
</feature>
<protein>
    <submittedName>
        <fullName evidence="3">DNA-binding helix-turn-helix protein</fullName>
    </submittedName>
</protein>
<dbReference type="Gene3D" id="1.10.260.40">
    <property type="entry name" value="lambda repressor-like DNA-binding domains"/>
    <property type="match status" value="1"/>
</dbReference>
<dbReference type="GO" id="GO:0003677">
    <property type="term" value="F:DNA binding"/>
    <property type="evidence" value="ECO:0007669"/>
    <property type="project" value="UniProtKB-KW"/>
</dbReference>
<keyword evidence="1 3" id="KW-0238">DNA-binding</keyword>
<dbReference type="PANTHER" id="PTHR46558:SF5">
    <property type="entry name" value="TRANSCRIPTION REGULATOR"/>
    <property type="match status" value="1"/>
</dbReference>
<dbReference type="AlphaFoldDB" id="G9ZBE2"/>
<evidence type="ECO:0000259" key="2">
    <source>
        <dbReference type="PROSITE" id="PS50943"/>
    </source>
</evidence>
<dbReference type="InterPro" id="IPR001387">
    <property type="entry name" value="Cro/C1-type_HTH"/>
</dbReference>
<accession>G9ZBE2</accession>
<proteinExistence type="predicted"/>
<dbReference type="STRING" id="797473.HMPREF9080_00065"/>
<dbReference type="PROSITE" id="PS50943">
    <property type="entry name" value="HTH_CROC1"/>
    <property type="match status" value="1"/>
</dbReference>
<sequence length="83" mass="9364">MSAIHDKRDTVNRVKIYRQEKGLSQQALAQAVNVSRQTINLLENQDYNPTLALAIRIARALDSDLNTLFWEDNHGGDDDEPTA</sequence>
<name>G9ZBE2_9GAMM</name>
<dbReference type="EMBL" id="AGCM01000003">
    <property type="protein sequence ID" value="EHM56159.1"/>
    <property type="molecule type" value="Genomic_DNA"/>
</dbReference>
<dbReference type="InterPro" id="IPR010982">
    <property type="entry name" value="Lambda_DNA-bd_dom_sf"/>
</dbReference>
<dbReference type="SUPFAM" id="SSF47413">
    <property type="entry name" value="lambda repressor-like DNA-binding domains"/>
    <property type="match status" value="1"/>
</dbReference>
<comment type="caution">
    <text evidence="3">The sequence shown here is derived from an EMBL/GenBank/DDBJ whole genome shotgun (WGS) entry which is preliminary data.</text>
</comment>
<dbReference type="SMART" id="SM00530">
    <property type="entry name" value="HTH_XRE"/>
    <property type="match status" value="1"/>
</dbReference>
<organism evidence="3 4">
    <name type="scientific">Cardiobacterium valvarum F0432</name>
    <dbReference type="NCBI Taxonomy" id="797473"/>
    <lineage>
        <taxon>Bacteria</taxon>
        <taxon>Pseudomonadati</taxon>
        <taxon>Pseudomonadota</taxon>
        <taxon>Gammaproteobacteria</taxon>
        <taxon>Cardiobacteriales</taxon>
        <taxon>Cardiobacteriaceae</taxon>
        <taxon>Cardiobacterium</taxon>
    </lineage>
</organism>